<dbReference type="EMBL" id="LWMS01000008">
    <property type="protein sequence ID" value="PWL08832.1"/>
    <property type="molecule type" value="Genomic_DNA"/>
</dbReference>
<feature type="domain" description="Small ribosomal subunit protein uS15 N-terminal" evidence="6">
    <location>
        <begin position="1"/>
        <end position="43"/>
    </location>
</feature>
<organism evidence="7 9">
    <name type="scientific">Methanosphaera cuniculi</name>
    <dbReference type="NCBI Taxonomy" id="1077256"/>
    <lineage>
        <taxon>Archaea</taxon>
        <taxon>Methanobacteriati</taxon>
        <taxon>Methanobacteriota</taxon>
        <taxon>Methanomada group</taxon>
        <taxon>Methanobacteria</taxon>
        <taxon>Methanobacteriales</taxon>
        <taxon>Methanobacteriaceae</taxon>
        <taxon>Methanosphaera</taxon>
    </lineage>
</organism>
<name>A0A2A2HEV6_9EURY</name>
<dbReference type="InterPro" id="IPR012606">
    <property type="entry name" value="Ribosomal_uS15_N"/>
</dbReference>
<evidence type="ECO:0000313" key="10">
    <source>
        <dbReference type="Proteomes" id="UP000246004"/>
    </source>
</evidence>
<evidence type="ECO:0000256" key="4">
    <source>
        <dbReference type="HAMAP-Rule" id="MF_01343"/>
    </source>
</evidence>
<dbReference type="GO" id="GO:0070181">
    <property type="term" value="F:small ribosomal subunit rRNA binding"/>
    <property type="evidence" value="ECO:0007669"/>
    <property type="project" value="TreeGrafter"/>
</dbReference>
<dbReference type="HAMAP" id="MF_01343_A">
    <property type="entry name" value="Ribosomal_uS15_A"/>
    <property type="match status" value="1"/>
</dbReference>
<evidence type="ECO:0000259" key="6">
    <source>
        <dbReference type="SMART" id="SM01386"/>
    </source>
</evidence>
<dbReference type="AlphaFoldDB" id="A0A2A2HEV6"/>
<evidence type="ECO:0000313" key="7">
    <source>
        <dbReference type="EMBL" id="PAV07962.1"/>
    </source>
</evidence>
<proteinExistence type="inferred from homology"/>
<accession>A0A2A2HEV6</accession>
<keyword evidence="2 4" id="KW-0689">Ribosomal protein</keyword>
<evidence type="ECO:0000256" key="2">
    <source>
        <dbReference type="ARBA" id="ARBA00022980"/>
    </source>
</evidence>
<evidence type="ECO:0000313" key="8">
    <source>
        <dbReference type="EMBL" id="PWL08832.1"/>
    </source>
</evidence>
<evidence type="ECO:0000313" key="9">
    <source>
        <dbReference type="Proteomes" id="UP000217528"/>
    </source>
</evidence>
<gene>
    <name evidence="8" type="primary">rpsO</name>
    <name evidence="4" type="synonym">rps15</name>
    <name evidence="7" type="ORF">ASJ82_01605</name>
    <name evidence="8" type="ORF">MSCUN_02710</name>
</gene>
<dbReference type="PANTHER" id="PTHR11885:SF6">
    <property type="entry name" value="SMALL RIBOSOMAL SUBUNIT PROTEIN US15"/>
    <property type="match status" value="1"/>
</dbReference>
<evidence type="ECO:0000256" key="5">
    <source>
        <dbReference type="RuleBase" id="RU003919"/>
    </source>
</evidence>
<sequence>MAAKAPEWVEQNPEEIEELIVKLHKEGKSTSEIGIILRDQYGIPSTKSVMGQKITEILEKNGEVFEYPEDLLNLIKRAINIREHLEENPKDIHSKRGLIKIESKIRRLVKYYTRNNVLPEGWRYDPKEAALLVK</sequence>
<comment type="similarity">
    <text evidence="1 4 5">Belongs to the universal ribosomal protein uS15 family.</text>
</comment>
<dbReference type="SMART" id="SM01387">
    <property type="entry name" value="Ribosomal_S15"/>
    <property type="match status" value="1"/>
</dbReference>
<comment type="caution">
    <text evidence="7">The sequence shown here is derived from an EMBL/GenBank/DDBJ whole genome shotgun (WGS) entry which is preliminary data.</text>
</comment>
<dbReference type="PANTHER" id="PTHR11885">
    <property type="entry name" value="RIBOSOMAL PROTEIN S15P/S13E"/>
    <property type="match status" value="1"/>
</dbReference>
<dbReference type="OrthoDB" id="6533at2157"/>
<dbReference type="Proteomes" id="UP000217528">
    <property type="component" value="Unassembled WGS sequence"/>
</dbReference>
<dbReference type="Gene3D" id="1.10.287.10">
    <property type="entry name" value="S15/NS1, RNA-binding"/>
    <property type="match status" value="1"/>
</dbReference>
<dbReference type="FunFam" id="1.10.287.10:FF:000003">
    <property type="entry name" value="40S ribosomal protein S13"/>
    <property type="match status" value="1"/>
</dbReference>
<dbReference type="Pfam" id="PF08069">
    <property type="entry name" value="Ribosomal_S13_N"/>
    <property type="match status" value="1"/>
</dbReference>
<dbReference type="RefSeq" id="WP_095608167.1">
    <property type="nucleotide sequence ID" value="NZ_CANQEZ010000001.1"/>
</dbReference>
<dbReference type="SMART" id="SM01386">
    <property type="entry name" value="Ribosomal_S13_N"/>
    <property type="match status" value="1"/>
</dbReference>
<dbReference type="SUPFAM" id="SSF47060">
    <property type="entry name" value="S15/NS1 RNA-binding domain"/>
    <property type="match status" value="1"/>
</dbReference>
<dbReference type="Proteomes" id="UP000246004">
    <property type="component" value="Unassembled WGS sequence"/>
</dbReference>
<dbReference type="NCBIfam" id="NF006331">
    <property type="entry name" value="PRK08561.1"/>
    <property type="match status" value="1"/>
</dbReference>
<reference evidence="8 10" key="1">
    <citation type="submission" date="2016-04" db="EMBL/GenBank/DDBJ databases">
        <title>Genome sequence of Methanosphaera cuniculi DSM 4103.</title>
        <authorList>
            <person name="Poehlein A."/>
            <person name="Seedorf H."/>
            <person name="Daniel R."/>
        </authorList>
    </citation>
    <scope>NUCLEOTIDE SEQUENCE [LARGE SCALE GENOMIC DNA]</scope>
    <source>
        <strain evidence="8 10">DSM 4103</strain>
    </source>
</reference>
<dbReference type="GO" id="GO:0006412">
    <property type="term" value="P:translation"/>
    <property type="evidence" value="ECO:0007669"/>
    <property type="project" value="UniProtKB-UniRule"/>
</dbReference>
<reference evidence="7 9" key="2">
    <citation type="journal article" date="2017" name="BMC Genomics">
        <title>Genomic analysis of methanogenic archaea reveals a shift towards energy conservation.</title>
        <authorList>
            <person name="Gilmore S.P."/>
            <person name="Henske J.K."/>
            <person name="Sexton J.A."/>
            <person name="Solomon K.V."/>
            <person name="Seppala S."/>
            <person name="Yoo J.I."/>
            <person name="Huyett L.M."/>
            <person name="Pressman A."/>
            <person name="Cogan J.Z."/>
            <person name="Kivenson V."/>
            <person name="Peng X."/>
            <person name="Tan Y."/>
            <person name="Valentine D.L."/>
            <person name="O'Malley M.A."/>
        </authorList>
    </citation>
    <scope>NUCLEOTIDE SEQUENCE [LARGE SCALE GENOMIC DNA]</scope>
    <source>
        <strain evidence="7 9">1R-7</strain>
    </source>
</reference>
<dbReference type="Gene3D" id="4.10.860.130">
    <property type="match status" value="1"/>
</dbReference>
<dbReference type="InterPro" id="IPR000589">
    <property type="entry name" value="Ribosomal_uS15"/>
</dbReference>
<dbReference type="InterPro" id="IPR023029">
    <property type="entry name" value="Ribosomal_uS15_arc_euk"/>
</dbReference>
<dbReference type="PROSITE" id="PS00362">
    <property type="entry name" value="RIBOSOMAL_S15"/>
    <property type="match status" value="1"/>
</dbReference>
<comment type="subunit">
    <text evidence="4">Part of the 30S ribosomal subunit.</text>
</comment>
<protein>
    <recommendedName>
        <fullName evidence="4">Small ribosomal subunit protein uS15</fullName>
    </recommendedName>
</protein>
<keyword evidence="9" id="KW-1185">Reference proteome</keyword>
<dbReference type="EMBL" id="LMVN01000004">
    <property type="protein sequence ID" value="PAV07962.1"/>
    <property type="molecule type" value="Genomic_DNA"/>
</dbReference>
<dbReference type="Pfam" id="PF00312">
    <property type="entry name" value="Ribosomal_S15"/>
    <property type="match status" value="1"/>
</dbReference>
<keyword evidence="3 4" id="KW-0687">Ribonucleoprotein</keyword>
<evidence type="ECO:0000256" key="1">
    <source>
        <dbReference type="ARBA" id="ARBA00008434"/>
    </source>
</evidence>
<dbReference type="GO" id="GO:0003735">
    <property type="term" value="F:structural constituent of ribosome"/>
    <property type="evidence" value="ECO:0007669"/>
    <property type="project" value="InterPro"/>
</dbReference>
<dbReference type="InterPro" id="IPR009068">
    <property type="entry name" value="uS15_NS1_RNA-bd_sf"/>
</dbReference>
<dbReference type="GO" id="GO:0022627">
    <property type="term" value="C:cytosolic small ribosomal subunit"/>
    <property type="evidence" value="ECO:0007669"/>
    <property type="project" value="TreeGrafter"/>
</dbReference>
<dbReference type="CDD" id="cd00353">
    <property type="entry name" value="Ribosomal_S15p_S13e"/>
    <property type="match status" value="1"/>
</dbReference>
<evidence type="ECO:0000256" key="3">
    <source>
        <dbReference type="ARBA" id="ARBA00023274"/>
    </source>
</evidence>